<name>A0A8S9KN21_BRACR</name>
<evidence type="ECO:0000313" key="2">
    <source>
        <dbReference type="EMBL" id="KAF2595157.1"/>
    </source>
</evidence>
<comment type="caution">
    <text evidence="2">The sequence shown here is derived from an EMBL/GenBank/DDBJ whole genome shotgun (WGS) entry which is preliminary data.</text>
</comment>
<gene>
    <name evidence="2" type="ORF">F2Q70_00042891</name>
</gene>
<organism evidence="2">
    <name type="scientific">Brassica cretica</name>
    <name type="common">Mustard</name>
    <dbReference type="NCBI Taxonomy" id="69181"/>
    <lineage>
        <taxon>Eukaryota</taxon>
        <taxon>Viridiplantae</taxon>
        <taxon>Streptophyta</taxon>
        <taxon>Embryophyta</taxon>
        <taxon>Tracheophyta</taxon>
        <taxon>Spermatophyta</taxon>
        <taxon>Magnoliopsida</taxon>
        <taxon>eudicotyledons</taxon>
        <taxon>Gunneridae</taxon>
        <taxon>Pentapetalae</taxon>
        <taxon>rosids</taxon>
        <taxon>malvids</taxon>
        <taxon>Brassicales</taxon>
        <taxon>Brassicaceae</taxon>
        <taxon>Brassiceae</taxon>
        <taxon>Brassica</taxon>
    </lineage>
</organism>
<accession>A0A8S9KN21</accession>
<proteinExistence type="predicted"/>
<keyword evidence="1" id="KW-1133">Transmembrane helix</keyword>
<protein>
    <submittedName>
        <fullName evidence="2">Uncharacterized protein</fullName>
    </submittedName>
</protein>
<keyword evidence="1" id="KW-0812">Transmembrane</keyword>
<dbReference type="EMBL" id="QGKY02000164">
    <property type="protein sequence ID" value="KAF2595157.1"/>
    <property type="molecule type" value="Genomic_DNA"/>
</dbReference>
<evidence type="ECO:0000256" key="1">
    <source>
        <dbReference type="SAM" id="Phobius"/>
    </source>
</evidence>
<reference evidence="2" key="1">
    <citation type="submission" date="2019-12" db="EMBL/GenBank/DDBJ databases">
        <title>Genome sequencing and annotation of Brassica cretica.</title>
        <authorList>
            <person name="Studholme D.J."/>
            <person name="Sarris P.F."/>
        </authorList>
    </citation>
    <scope>NUCLEOTIDE SEQUENCE</scope>
    <source>
        <strain evidence="2">PFS-102/07</strain>
        <tissue evidence="2">Leaf</tissue>
    </source>
</reference>
<sequence>MRRNLRPVLSGVTSPFWVSLPASHLLRWSAGFWFWRQRFFFRCLAAGFSLYVAPYPPVLTAALYPEVSGLSTLSA</sequence>
<feature type="transmembrane region" description="Helical" evidence="1">
    <location>
        <begin position="39"/>
        <end position="64"/>
    </location>
</feature>
<keyword evidence="1" id="KW-0472">Membrane</keyword>
<dbReference type="AlphaFoldDB" id="A0A8S9KN21"/>